<keyword evidence="10" id="KW-0805">Transcription regulation</keyword>
<evidence type="ECO:0000256" key="8">
    <source>
        <dbReference type="ARBA" id="ARBA00022691"/>
    </source>
</evidence>
<keyword evidence="12" id="KW-0539">Nucleus</keyword>
<dbReference type="FunFam" id="1.10.10.1700:FF:000001">
    <property type="entry name" value="Histone-lysine N-methyltransferase"/>
    <property type="match status" value="1"/>
</dbReference>
<dbReference type="InterPro" id="IPR044426">
    <property type="entry name" value="Suv4-20_SET"/>
</dbReference>
<dbReference type="GO" id="GO:0005694">
    <property type="term" value="C:chromosome"/>
    <property type="evidence" value="ECO:0007669"/>
    <property type="project" value="UniProtKB-SubCell"/>
</dbReference>
<feature type="domain" description="SET" evidence="17">
    <location>
        <begin position="121"/>
        <end position="233"/>
    </location>
</feature>
<dbReference type="GO" id="GO:0005634">
    <property type="term" value="C:nucleus"/>
    <property type="evidence" value="ECO:0007669"/>
    <property type="project" value="UniProtKB-SubCell"/>
</dbReference>
<feature type="compositionally biased region" description="Basic residues" evidence="16">
    <location>
        <begin position="328"/>
        <end position="338"/>
    </location>
</feature>
<dbReference type="AlphaFoldDB" id="A0AAV2AEC5"/>
<name>A0AAV2AEC5_9ARAC</name>
<dbReference type="Proteomes" id="UP001497382">
    <property type="component" value="Unassembled WGS sequence"/>
</dbReference>
<dbReference type="Gene3D" id="2.170.270.10">
    <property type="entry name" value="SET domain"/>
    <property type="match status" value="1"/>
</dbReference>
<feature type="region of interest" description="Disordered" evidence="16">
    <location>
        <begin position="538"/>
        <end position="559"/>
    </location>
</feature>
<evidence type="ECO:0000313" key="19">
    <source>
        <dbReference type="Proteomes" id="UP001497382"/>
    </source>
</evidence>
<evidence type="ECO:0000256" key="14">
    <source>
        <dbReference type="ARBA" id="ARBA00052814"/>
    </source>
</evidence>
<dbReference type="EMBL" id="CAXIEN010000155">
    <property type="protein sequence ID" value="CAL1282346.1"/>
    <property type="molecule type" value="Genomic_DNA"/>
</dbReference>
<dbReference type="Pfam" id="PF00856">
    <property type="entry name" value="SET"/>
    <property type="match status" value="1"/>
</dbReference>
<keyword evidence="9" id="KW-0156">Chromatin regulator</keyword>
<feature type="compositionally biased region" description="Polar residues" evidence="16">
    <location>
        <begin position="302"/>
        <end position="316"/>
    </location>
</feature>
<dbReference type="SMART" id="SM00317">
    <property type="entry name" value="SET"/>
    <property type="match status" value="1"/>
</dbReference>
<comment type="catalytic activity">
    <reaction evidence="13">
        <text>N(6)-methyl-L-lysyl(20)-[histone H4] + S-adenosyl-L-methionine = N(6),N(6)-dimethyl-L-lysyl(20)-[histone H4] + S-adenosyl-L-homocysteine + H(+)</text>
        <dbReference type="Rhea" id="RHEA:60348"/>
        <dbReference type="Rhea" id="RHEA-COMP:15555"/>
        <dbReference type="Rhea" id="RHEA-COMP:15556"/>
        <dbReference type="ChEBI" id="CHEBI:15378"/>
        <dbReference type="ChEBI" id="CHEBI:57856"/>
        <dbReference type="ChEBI" id="CHEBI:59789"/>
        <dbReference type="ChEBI" id="CHEBI:61929"/>
        <dbReference type="ChEBI" id="CHEBI:61976"/>
        <dbReference type="EC" id="2.1.1.362"/>
    </reaction>
</comment>
<dbReference type="InterPro" id="IPR041938">
    <property type="entry name" value="Hist-Lys_N-MTase_N"/>
</dbReference>
<dbReference type="SUPFAM" id="SSF82199">
    <property type="entry name" value="SET domain"/>
    <property type="match status" value="1"/>
</dbReference>
<proteinExistence type="predicted"/>
<organism evidence="18 19">
    <name type="scientific">Larinioides sclopetarius</name>
    <dbReference type="NCBI Taxonomy" id="280406"/>
    <lineage>
        <taxon>Eukaryota</taxon>
        <taxon>Metazoa</taxon>
        <taxon>Ecdysozoa</taxon>
        <taxon>Arthropoda</taxon>
        <taxon>Chelicerata</taxon>
        <taxon>Arachnida</taxon>
        <taxon>Araneae</taxon>
        <taxon>Araneomorphae</taxon>
        <taxon>Entelegynae</taxon>
        <taxon>Araneoidea</taxon>
        <taxon>Araneidae</taxon>
        <taxon>Larinioides</taxon>
    </lineage>
</organism>
<evidence type="ECO:0000256" key="4">
    <source>
        <dbReference type="ARBA" id="ARBA00022454"/>
    </source>
</evidence>
<dbReference type="InterPro" id="IPR046341">
    <property type="entry name" value="SET_dom_sf"/>
</dbReference>
<evidence type="ECO:0000256" key="10">
    <source>
        <dbReference type="ARBA" id="ARBA00023015"/>
    </source>
</evidence>
<keyword evidence="4" id="KW-0158">Chromosome</keyword>
<evidence type="ECO:0000259" key="17">
    <source>
        <dbReference type="PROSITE" id="PS50280"/>
    </source>
</evidence>
<keyword evidence="19" id="KW-1185">Reference proteome</keyword>
<keyword evidence="8" id="KW-0949">S-adenosyl-L-methionine</keyword>
<feature type="compositionally biased region" description="Basic and acidic residues" evidence="16">
    <location>
        <begin position="370"/>
        <end position="393"/>
    </location>
</feature>
<evidence type="ECO:0000256" key="12">
    <source>
        <dbReference type="ARBA" id="ARBA00023242"/>
    </source>
</evidence>
<sequence>MLVEVGSRHHSRYTPSTGMIPKVLCDHDDLATSLVLDPFLGFTTHKMNINFTPFDVDRGKLQQALMDFMDDQDYEKAYKALTAWDWFPRYVMSKPRNQQATLKDHIFRYLRIFDKESGFRVCICERYSLEGNIGAKVCATKKWYKNDKMHYLVGCIAELSEKEEAELLHAGKNDFSVMYSCRKNCAQLWLGPAAFINHDCRPNCKFVPTGRDSACVEVLRDIDAGEEITCFYGEDFFGDNNCYCECETCERRGRGAFSAKTPKHEYSLESRLAYCLRETDNRLNRFKKQAGTNEKTVDINDMLTNGSDPKSTSNPRRNIMTMLETQKKRVKNRKRARCKVKENSSAQLDVKHQTDIDKKSGNVANIPNNHDNKQIENESNKNEPEFENDDTKSSTKSQDSCEMNETSSSDSASDSQPPHLVQSDSLEAGFYNASSPNPKCVENLTNIEVENSTNEPYELLFSPPTPNTEIEQHIMYQIPESLSHSQKFTSEFGNFPNQNSISFESSDVFSADINVNHNSDSLSCPQIFYSQIDNVITQDSSSSSENGDSDAVPREPMLPVNNKYQSDSGIGSESNDFPSDFTTTQDAVITPVPVDDTPESNLFPRLENSDNLSFPLDAEEEQKESLPALEPMNDRNEYSEVLLSRMKETLRAITEKNPSPETEFLTDHCLSQKNGHLEVEESSYPSTLKLKWTSDKTNEIKSVLATEQDNLPSCERSKLILRIKRTYSGIIYSSTNPFGLRNPERMEKFNSRHDESFSRNSSSRYKKKKSKHKKHHHHHRSGEDHHIKVLKRNSPDSYKVYDQPCATDSRYVNDEDFSEFLKRVGDVKYKRIKLKYGKNNSLNIDIPPTKLKKVS</sequence>
<comment type="subcellular location">
    <subcellularLocation>
        <location evidence="2">Chromosome</location>
    </subcellularLocation>
    <subcellularLocation>
        <location evidence="1">Nucleus</location>
    </subcellularLocation>
</comment>
<evidence type="ECO:0000256" key="13">
    <source>
        <dbReference type="ARBA" id="ARBA00051837"/>
    </source>
</evidence>
<evidence type="ECO:0000256" key="11">
    <source>
        <dbReference type="ARBA" id="ARBA00023163"/>
    </source>
</evidence>
<feature type="region of interest" description="Disordered" evidence="16">
    <location>
        <begin position="591"/>
        <end position="610"/>
    </location>
</feature>
<comment type="caution">
    <text evidence="18">The sequence shown here is derived from an EMBL/GenBank/DDBJ whole genome shotgun (WGS) entry which is preliminary data.</text>
</comment>
<evidence type="ECO:0000256" key="1">
    <source>
        <dbReference type="ARBA" id="ARBA00004123"/>
    </source>
</evidence>
<keyword evidence="11" id="KW-0804">Transcription</keyword>
<dbReference type="GO" id="GO:0140941">
    <property type="term" value="F:histone H4K20me methyltransferase activity"/>
    <property type="evidence" value="ECO:0007669"/>
    <property type="project" value="UniProtKB-EC"/>
</dbReference>
<evidence type="ECO:0000256" key="7">
    <source>
        <dbReference type="ARBA" id="ARBA00022679"/>
    </source>
</evidence>
<keyword evidence="6" id="KW-0489">Methyltransferase</keyword>
<dbReference type="PROSITE" id="PS50280">
    <property type="entry name" value="SET"/>
    <property type="match status" value="1"/>
</dbReference>
<evidence type="ECO:0000313" key="18">
    <source>
        <dbReference type="EMBL" id="CAL1282346.1"/>
    </source>
</evidence>
<evidence type="ECO:0000256" key="16">
    <source>
        <dbReference type="SAM" id="MobiDB-lite"/>
    </source>
</evidence>
<dbReference type="PANTHER" id="PTHR12977:SF4">
    <property type="entry name" value="HISTONE-LYSINE N-METHYLTRANSFERASE KMT5B"/>
    <property type="match status" value="1"/>
</dbReference>
<dbReference type="EC" id="2.1.1.362" evidence="3"/>
<protein>
    <recommendedName>
        <fullName evidence="15">Histone-lysine N-methyltransferase Suv4-20</fullName>
        <ecNumber evidence="3">2.1.1.362</ecNumber>
    </recommendedName>
</protein>
<reference evidence="18 19" key="1">
    <citation type="submission" date="2024-04" db="EMBL/GenBank/DDBJ databases">
        <authorList>
            <person name="Rising A."/>
            <person name="Reimegard J."/>
            <person name="Sonavane S."/>
            <person name="Akerstrom W."/>
            <person name="Nylinder S."/>
            <person name="Hedman E."/>
            <person name="Kallberg Y."/>
        </authorList>
    </citation>
    <scope>NUCLEOTIDE SEQUENCE [LARGE SCALE GENOMIC DNA]</scope>
</reference>
<feature type="compositionally biased region" description="Basic and acidic residues" evidence="16">
    <location>
        <begin position="349"/>
        <end position="360"/>
    </location>
</feature>
<comment type="catalytic activity">
    <reaction evidence="14">
        <text>N(6),N(6)-dimethyl-L-lysyl(20)-[histone H4] + S-adenosyl-L-methionine = N(6),N(6),N(6)-trimethyl-L-lysyl(20)-[histone H4] + S-adenosyl-L-homocysteine + H(+)</text>
        <dbReference type="Rhea" id="RHEA:61992"/>
        <dbReference type="Rhea" id="RHEA-COMP:15556"/>
        <dbReference type="Rhea" id="RHEA-COMP:15998"/>
        <dbReference type="ChEBI" id="CHEBI:15378"/>
        <dbReference type="ChEBI" id="CHEBI:57856"/>
        <dbReference type="ChEBI" id="CHEBI:59789"/>
        <dbReference type="ChEBI" id="CHEBI:61961"/>
        <dbReference type="ChEBI" id="CHEBI:61976"/>
    </reaction>
</comment>
<keyword evidence="5" id="KW-0678">Repressor</keyword>
<evidence type="ECO:0000256" key="2">
    <source>
        <dbReference type="ARBA" id="ARBA00004286"/>
    </source>
</evidence>
<dbReference type="InterPro" id="IPR039977">
    <property type="entry name" value="Suv4-20/Set9"/>
</dbReference>
<dbReference type="GO" id="GO:0032259">
    <property type="term" value="P:methylation"/>
    <property type="evidence" value="ECO:0007669"/>
    <property type="project" value="UniProtKB-KW"/>
</dbReference>
<feature type="compositionally biased region" description="Basic residues" evidence="16">
    <location>
        <begin position="764"/>
        <end position="780"/>
    </location>
</feature>
<evidence type="ECO:0000256" key="3">
    <source>
        <dbReference type="ARBA" id="ARBA00012188"/>
    </source>
</evidence>
<gene>
    <name evidence="18" type="ORF">LARSCL_LOCUS12044</name>
</gene>
<evidence type="ECO:0000256" key="15">
    <source>
        <dbReference type="ARBA" id="ARBA00071597"/>
    </source>
</evidence>
<dbReference type="InterPro" id="IPR025790">
    <property type="entry name" value="Suv4-20_animal"/>
</dbReference>
<dbReference type="PANTHER" id="PTHR12977">
    <property type="entry name" value="SUPPRESSOR OF VARIEGATION 4-20-RELATED"/>
    <property type="match status" value="1"/>
</dbReference>
<dbReference type="InterPro" id="IPR001214">
    <property type="entry name" value="SET_dom"/>
</dbReference>
<dbReference type="FunFam" id="2.170.270.10:FF:000006">
    <property type="entry name" value="Histone-lysine N-methyltransferase"/>
    <property type="match status" value="1"/>
</dbReference>
<evidence type="ECO:0000256" key="6">
    <source>
        <dbReference type="ARBA" id="ARBA00022603"/>
    </source>
</evidence>
<dbReference type="CDD" id="cd19186">
    <property type="entry name" value="SET_Suv4-20"/>
    <property type="match status" value="1"/>
</dbReference>
<evidence type="ECO:0000256" key="9">
    <source>
        <dbReference type="ARBA" id="ARBA00022853"/>
    </source>
</evidence>
<feature type="region of interest" description="Disordered" evidence="16">
    <location>
        <begin position="297"/>
        <end position="421"/>
    </location>
</feature>
<accession>A0AAV2AEC5</accession>
<evidence type="ECO:0000256" key="5">
    <source>
        <dbReference type="ARBA" id="ARBA00022491"/>
    </source>
</evidence>
<dbReference type="PROSITE" id="PS51570">
    <property type="entry name" value="SAM_MT43_SUVAR420_2"/>
    <property type="match status" value="1"/>
</dbReference>
<feature type="region of interest" description="Disordered" evidence="16">
    <location>
        <begin position="750"/>
        <end position="789"/>
    </location>
</feature>
<keyword evidence="7" id="KW-0808">Transferase</keyword>
<dbReference type="Gene3D" id="1.10.10.1700">
    <property type="entry name" value="Histone-lysine N-methyltransferase"/>
    <property type="match status" value="1"/>
</dbReference>